<dbReference type="Pfam" id="PF00111">
    <property type="entry name" value="Fer2"/>
    <property type="match status" value="1"/>
</dbReference>
<dbReference type="OrthoDB" id="268593at2759"/>
<dbReference type="InterPro" id="IPR018298">
    <property type="entry name" value="Adrenodoxin_Fe-S_BS"/>
</dbReference>
<dbReference type="GO" id="GO:0140647">
    <property type="term" value="P:P450-containing electron transport chain"/>
    <property type="evidence" value="ECO:0007669"/>
    <property type="project" value="InterPro"/>
</dbReference>
<dbReference type="PROSITE" id="PS51085">
    <property type="entry name" value="2FE2S_FER_2"/>
    <property type="match status" value="1"/>
</dbReference>
<accession>A0A168HBA1</accession>
<evidence type="ECO:0000259" key="7">
    <source>
        <dbReference type="PROSITE" id="PS51085"/>
    </source>
</evidence>
<comment type="caution">
    <text evidence="8">The sequence shown here is derived from an EMBL/GenBank/DDBJ whole genome shotgun (WGS) entry which is preliminary data.</text>
</comment>
<dbReference type="GO" id="GO:0005739">
    <property type="term" value="C:mitochondrion"/>
    <property type="evidence" value="ECO:0007669"/>
    <property type="project" value="TreeGrafter"/>
</dbReference>
<dbReference type="SUPFAM" id="SSF54292">
    <property type="entry name" value="2Fe-2S ferredoxin-like"/>
    <property type="match status" value="1"/>
</dbReference>
<dbReference type="AlphaFoldDB" id="A0A168HBA1"/>
<keyword evidence="2" id="KW-0001">2Fe-2S</keyword>
<evidence type="ECO:0000256" key="4">
    <source>
        <dbReference type="ARBA" id="ARBA00023004"/>
    </source>
</evidence>
<evidence type="ECO:0000256" key="1">
    <source>
        <dbReference type="ARBA" id="ARBA00010914"/>
    </source>
</evidence>
<evidence type="ECO:0000313" key="8">
    <source>
        <dbReference type="EMBL" id="OAC98588.1"/>
    </source>
</evidence>
<keyword evidence="4" id="KW-0408">Iron</keyword>
<dbReference type="VEuPathDB" id="FungiDB:MUCCIDRAFT_149982"/>
<dbReference type="Proteomes" id="UP000077051">
    <property type="component" value="Unassembled WGS sequence"/>
</dbReference>
<dbReference type="InterPro" id="IPR036010">
    <property type="entry name" value="2Fe-2S_ferredoxin-like_sf"/>
</dbReference>
<dbReference type="Gene3D" id="3.10.20.30">
    <property type="match status" value="1"/>
</dbReference>
<evidence type="ECO:0000256" key="5">
    <source>
        <dbReference type="ARBA" id="ARBA00023014"/>
    </source>
</evidence>
<evidence type="ECO:0000256" key="2">
    <source>
        <dbReference type="ARBA" id="ARBA00022714"/>
    </source>
</evidence>
<gene>
    <name evidence="8" type="ORF">MUCCIDRAFT_149982</name>
</gene>
<comment type="cofactor">
    <cofactor evidence="6">
        <name>[2Fe-2S] cluster</name>
        <dbReference type="ChEBI" id="CHEBI:190135"/>
    </cofactor>
</comment>
<dbReference type="InterPro" id="IPR001041">
    <property type="entry name" value="2Fe-2S_ferredoxin-type"/>
</dbReference>
<organism evidence="8 9">
    <name type="scientific">Mucor lusitanicus CBS 277.49</name>
    <dbReference type="NCBI Taxonomy" id="747725"/>
    <lineage>
        <taxon>Eukaryota</taxon>
        <taxon>Fungi</taxon>
        <taxon>Fungi incertae sedis</taxon>
        <taxon>Mucoromycota</taxon>
        <taxon>Mucoromycotina</taxon>
        <taxon>Mucoromycetes</taxon>
        <taxon>Mucorales</taxon>
        <taxon>Mucorineae</taxon>
        <taxon>Mucoraceae</taxon>
        <taxon>Mucor</taxon>
    </lineage>
</organism>
<name>A0A168HBA1_MUCCL</name>
<dbReference type="PRINTS" id="PR00355">
    <property type="entry name" value="ADRENODOXIN"/>
</dbReference>
<proteinExistence type="inferred from homology"/>
<dbReference type="GO" id="GO:0009055">
    <property type="term" value="F:electron transfer activity"/>
    <property type="evidence" value="ECO:0007669"/>
    <property type="project" value="TreeGrafter"/>
</dbReference>
<evidence type="ECO:0000256" key="3">
    <source>
        <dbReference type="ARBA" id="ARBA00022723"/>
    </source>
</evidence>
<evidence type="ECO:0000313" key="9">
    <source>
        <dbReference type="Proteomes" id="UP000077051"/>
    </source>
</evidence>
<dbReference type="GO" id="GO:0046872">
    <property type="term" value="F:metal ion binding"/>
    <property type="evidence" value="ECO:0007669"/>
    <property type="project" value="UniProtKB-KW"/>
</dbReference>
<dbReference type="PANTHER" id="PTHR23426">
    <property type="entry name" value="FERREDOXIN/ADRENODOXIN"/>
    <property type="match status" value="1"/>
</dbReference>
<dbReference type="PROSITE" id="PS00814">
    <property type="entry name" value="ADX"/>
    <property type="match status" value="1"/>
</dbReference>
<dbReference type="CDD" id="cd00207">
    <property type="entry name" value="fer2"/>
    <property type="match status" value="1"/>
</dbReference>
<dbReference type="EMBL" id="AMYB01000010">
    <property type="protein sequence ID" value="OAC98588.1"/>
    <property type="molecule type" value="Genomic_DNA"/>
</dbReference>
<dbReference type="STRING" id="747725.A0A168HBA1"/>
<dbReference type="InterPro" id="IPR001055">
    <property type="entry name" value="Adrenodoxin-like"/>
</dbReference>
<keyword evidence="9" id="KW-1185">Reference proteome</keyword>
<dbReference type="InterPro" id="IPR012675">
    <property type="entry name" value="Beta-grasp_dom_sf"/>
</dbReference>
<comment type="similarity">
    <text evidence="1">Belongs to the adrenodoxin/putidaredoxin family.</text>
</comment>
<feature type="domain" description="2Fe-2S ferredoxin-type" evidence="7">
    <location>
        <begin position="10"/>
        <end position="112"/>
    </location>
</feature>
<dbReference type="PANTHER" id="PTHR23426:SF65">
    <property type="entry name" value="FERREDOXIN-2, MITOCHONDRIAL"/>
    <property type="match status" value="1"/>
</dbReference>
<dbReference type="GO" id="GO:0051537">
    <property type="term" value="F:2 iron, 2 sulfur cluster binding"/>
    <property type="evidence" value="ECO:0007669"/>
    <property type="project" value="UniProtKB-KW"/>
</dbReference>
<keyword evidence="3" id="KW-0479">Metal-binding</keyword>
<evidence type="ECO:0000256" key="6">
    <source>
        <dbReference type="ARBA" id="ARBA00034078"/>
    </source>
</evidence>
<keyword evidence="5" id="KW-0411">Iron-sulfur</keyword>
<reference evidence="8 9" key="1">
    <citation type="submission" date="2015-06" db="EMBL/GenBank/DDBJ databases">
        <title>Expansion of signal transduction pathways in fungi by whole-genome duplication.</title>
        <authorList>
            <consortium name="DOE Joint Genome Institute"/>
            <person name="Corrochano L.M."/>
            <person name="Kuo A."/>
            <person name="Marcet-Houben M."/>
            <person name="Polaino S."/>
            <person name="Salamov A."/>
            <person name="Villalobos J.M."/>
            <person name="Alvarez M.I."/>
            <person name="Avalos J."/>
            <person name="Benito E.P."/>
            <person name="Benoit I."/>
            <person name="Burger G."/>
            <person name="Camino L.P."/>
            <person name="Canovas D."/>
            <person name="Cerda-Olmedo E."/>
            <person name="Cheng J.-F."/>
            <person name="Dominguez A."/>
            <person name="Elias M."/>
            <person name="Eslava A.P."/>
            <person name="Glaser F."/>
            <person name="Grimwood J."/>
            <person name="Gutierrez G."/>
            <person name="Heitman J."/>
            <person name="Henrissat B."/>
            <person name="Iturriaga E.A."/>
            <person name="Lang B.F."/>
            <person name="Lavin J.L."/>
            <person name="Lee S."/>
            <person name="Li W."/>
            <person name="Lindquist E."/>
            <person name="Lopez-Garcia S."/>
            <person name="Luque E.M."/>
            <person name="Marcos A.T."/>
            <person name="Martin J."/>
            <person name="Mccluskey K."/>
            <person name="Medina H.R."/>
            <person name="Miralles-Duran A."/>
            <person name="Miyazaki A."/>
            <person name="Munoz-Torres E."/>
            <person name="Oguiza J.A."/>
            <person name="Ohm R."/>
            <person name="Olmedo M."/>
            <person name="Orejas M."/>
            <person name="Ortiz-Castellanos L."/>
            <person name="Pisabarro A.G."/>
            <person name="Rodriguez-Romero J."/>
            <person name="Ruiz-Herrera J."/>
            <person name="Ruiz-Vazquez R."/>
            <person name="Sanz C."/>
            <person name="Schackwitz W."/>
            <person name="Schmutz J."/>
            <person name="Shahriari M."/>
            <person name="Shelest E."/>
            <person name="Silva-Franco F."/>
            <person name="Soanes D."/>
            <person name="Syed K."/>
            <person name="Tagua V.G."/>
            <person name="Talbot N.J."/>
            <person name="Thon M."/>
            <person name="De Vries R.P."/>
            <person name="Wiebenga A."/>
            <person name="Yadav J.S."/>
            <person name="Braun E.L."/>
            <person name="Baker S."/>
            <person name="Garre V."/>
            <person name="Horwitz B."/>
            <person name="Torres-Martinez S."/>
            <person name="Idnurm A."/>
            <person name="Herrera-Estrella A."/>
            <person name="Gabaldon T."/>
            <person name="Grigoriev I.V."/>
        </authorList>
    </citation>
    <scope>NUCLEOTIDE SEQUENCE [LARGE SCALE GENOMIC DNA]</scope>
    <source>
        <strain evidence="8 9">CBS 277.49</strain>
    </source>
</reference>
<protein>
    <recommendedName>
        <fullName evidence="7">2Fe-2S ferredoxin-type domain-containing protein</fullName>
    </recommendedName>
</protein>
<sequence>MNTNEYIRPYTVHFITPEGEKIDVKATEGDTMLDLAQRYDIDLECACEGSLACSTCHVICEPEYFDKMEEPSDEENDMLDLAFGLTETSRLGCQIEMCEDLDGITVRIPSATRNLRVDGMYIYEQGIIGCASTYVRSSLLRIQANSPLGTKKKSKCKM</sequence>